<organism evidence="2 3">
    <name type="scientific">Isoptericola halotolerans</name>
    <dbReference type="NCBI Taxonomy" id="300560"/>
    <lineage>
        <taxon>Bacteria</taxon>
        <taxon>Bacillati</taxon>
        <taxon>Actinomycetota</taxon>
        <taxon>Actinomycetes</taxon>
        <taxon>Micrococcales</taxon>
        <taxon>Promicromonosporaceae</taxon>
        <taxon>Isoptericola</taxon>
    </lineage>
</organism>
<keyword evidence="1" id="KW-0812">Transmembrane</keyword>
<dbReference type="RefSeq" id="WP_106264906.1">
    <property type="nucleotide sequence ID" value="NZ_PVTX01000001.1"/>
</dbReference>
<accession>A0ABX5EJC4</accession>
<dbReference type="EMBL" id="PVTX01000001">
    <property type="protein sequence ID" value="PRZ10423.1"/>
    <property type="molecule type" value="Genomic_DNA"/>
</dbReference>
<evidence type="ECO:0000313" key="3">
    <source>
        <dbReference type="Proteomes" id="UP000239895"/>
    </source>
</evidence>
<evidence type="ECO:0008006" key="4">
    <source>
        <dbReference type="Google" id="ProtNLM"/>
    </source>
</evidence>
<feature type="transmembrane region" description="Helical" evidence="1">
    <location>
        <begin position="40"/>
        <end position="58"/>
    </location>
</feature>
<protein>
    <recommendedName>
        <fullName evidence="4">Integral membrane protein</fullName>
    </recommendedName>
</protein>
<evidence type="ECO:0000256" key="1">
    <source>
        <dbReference type="SAM" id="Phobius"/>
    </source>
</evidence>
<evidence type="ECO:0000313" key="2">
    <source>
        <dbReference type="EMBL" id="PRZ10423.1"/>
    </source>
</evidence>
<sequence>MRSAPALDVLPVRALLVGSTSLAMATAAHSAAGGGTPRSALAVAVLVGSVLPAAVALGRGALTLPRLLPVLGLLQVLLHAELSVLASHVPHAPHLASPGPSGHAAHGAAPAPVAVLGADAVGVTAAGAGHGAGGVLMVAAHVVAVVLVAAVLASGDRAARWVVTWMSSMTLLVRTATLPVARRRPAAVVVDRLVGARALRRLLTGGLRFRGPPGAARPGAPANLALGAA</sequence>
<keyword evidence="1" id="KW-1133">Transmembrane helix</keyword>
<keyword evidence="3" id="KW-1185">Reference proteome</keyword>
<dbReference type="Proteomes" id="UP000239895">
    <property type="component" value="Unassembled WGS sequence"/>
</dbReference>
<proteinExistence type="predicted"/>
<keyword evidence="1" id="KW-0472">Membrane</keyword>
<comment type="caution">
    <text evidence="2">The sequence shown here is derived from an EMBL/GenBank/DDBJ whole genome shotgun (WGS) entry which is preliminary data.</text>
</comment>
<feature type="transmembrane region" description="Helical" evidence="1">
    <location>
        <begin position="135"/>
        <end position="152"/>
    </location>
</feature>
<gene>
    <name evidence="2" type="ORF">BCL65_101568</name>
</gene>
<name>A0ABX5EJC4_9MICO</name>
<reference evidence="2 3" key="1">
    <citation type="submission" date="2018-03" db="EMBL/GenBank/DDBJ databases">
        <title>Comparative analysis of microorganisms from saline springs in Andes Mountain Range, Colombia.</title>
        <authorList>
            <person name="Rubin E."/>
        </authorList>
    </citation>
    <scope>NUCLEOTIDE SEQUENCE [LARGE SCALE GENOMIC DNA]</scope>
    <source>
        <strain evidence="2 3">CG 23</strain>
    </source>
</reference>